<dbReference type="NCBIfam" id="TIGR00730">
    <property type="entry name" value="Rossman fold protein, TIGR00730 family"/>
    <property type="match status" value="1"/>
</dbReference>
<dbReference type="PANTHER" id="PTHR31223">
    <property type="entry name" value="LOG FAMILY PROTEIN YJL055W"/>
    <property type="match status" value="1"/>
</dbReference>
<dbReference type="OrthoDB" id="414463at2759"/>
<dbReference type="AlphaFoldDB" id="A0A9P3G471"/>
<organism evidence="1 2">
    <name type="scientific">Phanerochaete sordida</name>
    <dbReference type="NCBI Taxonomy" id="48140"/>
    <lineage>
        <taxon>Eukaryota</taxon>
        <taxon>Fungi</taxon>
        <taxon>Dikarya</taxon>
        <taxon>Basidiomycota</taxon>
        <taxon>Agaricomycotina</taxon>
        <taxon>Agaricomycetes</taxon>
        <taxon>Polyporales</taxon>
        <taxon>Phanerochaetaceae</taxon>
        <taxon>Phanerochaete</taxon>
    </lineage>
</organism>
<evidence type="ECO:0000313" key="2">
    <source>
        <dbReference type="Proteomes" id="UP000703269"/>
    </source>
</evidence>
<keyword evidence="2" id="KW-1185">Reference proteome</keyword>
<dbReference type="InterPro" id="IPR031100">
    <property type="entry name" value="LOG_fam"/>
</dbReference>
<reference evidence="1 2" key="1">
    <citation type="submission" date="2021-08" db="EMBL/GenBank/DDBJ databases">
        <title>Draft Genome Sequence of Phanerochaete sordida strain YK-624.</title>
        <authorList>
            <person name="Mori T."/>
            <person name="Dohra H."/>
            <person name="Suzuki T."/>
            <person name="Kawagishi H."/>
            <person name="Hirai H."/>
        </authorList>
    </citation>
    <scope>NUCLEOTIDE SEQUENCE [LARGE SCALE GENOMIC DNA]</scope>
    <source>
        <strain evidence="1 2">YK-624</strain>
    </source>
</reference>
<gene>
    <name evidence="1" type="ORF">PsYK624_040490</name>
</gene>
<dbReference type="SUPFAM" id="SSF102405">
    <property type="entry name" value="MCP/YpsA-like"/>
    <property type="match status" value="1"/>
</dbReference>
<evidence type="ECO:0000313" key="1">
    <source>
        <dbReference type="EMBL" id="GJE87966.1"/>
    </source>
</evidence>
<proteinExistence type="predicted"/>
<dbReference type="EMBL" id="BPQB01000008">
    <property type="protein sequence ID" value="GJE87966.1"/>
    <property type="molecule type" value="Genomic_DNA"/>
</dbReference>
<dbReference type="PANTHER" id="PTHR31223:SF70">
    <property type="entry name" value="LOG FAMILY PROTEIN YJL055W"/>
    <property type="match status" value="1"/>
</dbReference>
<protein>
    <submittedName>
        <fullName evidence="1">Lysine decarboxylase, putative</fullName>
    </submittedName>
</protein>
<dbReference type="Pfam" id="PF03641">
    <property type="entry name" value="Lysine_decarbox"/>
    <property type="match status" value="1"/>
</dbReference>
<dbReference type="Gene3D" id="3.40.50.450">
    <property type="match status" value="1"/>
</dbReference>
<dbReference type="Proteomes" id="UP000703269">
    <property type="component" value="Unassembled WGS sequence"/>
</dbReference>
<sequence>MTVSQDSENRAVAVYCASSLGHKKAYQNAAVSVGHALGKAGRPLVYGGGRKGIMGVVSDAVLDAGSSVIGVLPAAMIASGGEKEAVRSAAEAKAAKEALCDLEKRQNEELIVVDSMHERKLEMAKRSCGFVCLPGGYGTFEELLEVTTWSQLGIHNKPAIAVNVLGYYDPLRELIRNGVREGFIVERNEKLILFVDGPEDHAAHETYDWGKAALEALDGWQAEHREVYYDWTKRKDEKDAGAGSELGAA</sequence>
<comment type="caution">
    <text evidence="1">The sequence shown here is derived from an EMBL/GenBank/DDBJ whole genome shotgun (WGS) entry which is preliminary data.</text>
</comment>
<dbReference type="InterPro" id="IPR005269">
    <property type="entry name" value="LOG"/>
</dbReference>
<dbReference type="GO" id="GO:0009691">
    <property type="term" value="P:cytokinin biosynthetic process"/>
    <property type="evidence" value="ECO:0007669"/>
    <property type="project" value="InterPro"/>
</dbReference>
<dbReference type="GO" id="GO:0005829">
    <property type="term" value="C:cytosol"/>
    <property type="evidence" value="ECO:0007669"/>
    <property type="project" value="TreeGrafter"/>
</dbReference>
<name>A0A9P3G471_9APHY</name>
<dbReference type="GO" id="GO:0016799">
    <property type="term" value="F:hydrolase activity, hydrolyzing N-glycosyl compounds"/>
    <property type="evidence" value="ECO:0007669"/>
    <property type="project" value="TreeGrafter"/>
</dbReference>
<accession>A0A9P3G471</accession>